<reference evidence="1 2" key="1">
    <citation type="submission" date="2017-10" db="EMBL/GenBank/DDBJ databases">
        <title>Genome announcement of Methylocella silvestris TVC from permafrost.</title>
        <authorList>
            <person name="Wang J."/>
            <person name="Geng K."/>
            <person name="Ul-Haque F."/>
            <person name="Crombie A.T."/>
            <person name="Street L.E."/>
            <person name="Wookey P.A."/>
            <person name="Murrell J.C."/>
            <person name="Pratscher J."/>
        </authorList>
    </citation>
    <scope>NUCLEOTIDE SEQUENCE [LARGE SCALE GENOMIC DNA]</scope>
    <source>
        <strain evidence="1 2">TVC</strain>
    </source>
</reference>
<gene>
    <name evidence="1" type="ORF">CR492_01650</name>
</gene>
<proteinExistence type="predicted"/>
<name>A0A2J7TLK6_METSI</name>
<dbReference type="Proteomes" id="UP000236286">
    <property type="component" value="Unassembled WGS sequence"/>
</dbReference>
<organism evidence="1 2">
    <name type="scientific">Methylocella silvestris</name>
    <dbReference type="NCBI Taxonomy" id="199596"/>
    <lineage>
        <taxon>Bacteria</taxon>
        <taxon>Pseudomonadati</taxon>
        <taxon>Pseudomonadota</taxon>
        <taxon>Alphaproteobacteria</taxon>
        <taxon>Hyphomicrobiales</taxon>
        <taxon>Beijerinckiaceae</taxon>
        <taxon>Methylocella</taxon>
    </lineage>
</organism>
<comment type="caution">
    <text evidence="1">The sequence shown here is derived from an EMBL/GenBank/DDBJ whole genome shotgun (WGS) entry which is preliminary data.</text>
</comment>
<sequence length="169" mass="19091">MDELAKRFNVSRDAIHRHWTLHIDDETKAKYLAGPLKMQQLLDKAREEEHSLIDYFGLVRTVLTDQFVRASETNNANAVGVIAGRLLETLRQIGKITGEIREFSNSTTINNFNLFTSPDFARLQGALIKALAPHPAARADVIRMLRDFESAKPIDPAMKTIEHIPPEES</sequence>
<protein>
    <submittedName>
        <fullName evidence="1">Uncharacterized protein</fullName>
    </submittedName>
</protein>
<evidence type="ECO:0000313" key="2">
    <source>
        <dbReference type="Proteomes" id="UP000236286"/>
    </source>
</evidence>
<dbReference type="AlphaFoldDB" id="A0A2J7TLK6"/>
<dbReference type="OrthoDB" id="8235933at2"/>
<dbReference type="RefSeq" id="WP_102841952.1">
    <property type="nucleotide sequence ID" value="NZ_PDZR01000001.1"/>
</dbReference>
<dbReference type="EMBL" id="PDZR01000001">
    <property type="protein sequence ID" value="PNG27644.1"/>
    <property type="molecule type" value="Genomic_DNA"/>
</dbReference>
<evidence type="ECO:0000313" key="1">
    <source>
        <dbReference type="EMBL" id="PNG27644.1"/>
    </source>
</evidence>
<accession>A0A2J7TLK6</accession>